<organism evidence="4 5">
    <name type="scientific">Arcicella rigui</name>
    <dbReference type="NCBI Taxonomy" id="797020"/>
    <lineage>
        <taxon>Bacteria</taxon>
        <taxon>Pseudomonadati</taxon>
        <taxon>Bacteroidota</taxon>
        <taxon>Cytophagia</taxon>
        <taxon>Cytophagales</taxon>
        <taxon>Flectobacillaceae</taxon>
        <taxon>Arcicella</taxon>
    </lineage>
</organism>
<gene>
    <name evidence="4" type="ORF">VB248_06350</name>
</gene>
<evidence type="ECO:0000313" key="4">
    <source>
        <dbReference type="EMBL" id="MEA5138742.1"/>
    </source>
</evidence>
<evidence type="ECO:0000256" key="2">
    <source>
        <dbReference type="ARBA" id="ARBA00022803"/>
    </source>
</evidence>
<feature type="repeat" description="TPR" evidence="3">
    <location>
        <begin position="338"/>
        <end position="371"/>
    </location>
</feature>
<evidence type="ECO:0000256" key="1">
    <source>
        <dbReference type="ARBA" id="ARBA00022737"/>
    </source>
</evidence>
<dbReference type="Pfam" id="PF13181">
    <property type="entry name" value="TPR_8"/>
    <property type="match status" value="2"/>
</dbReference>
<dbReference type="InterPro" id="IPR006597">
    <property type="entry name" value="Sel1-like"/>
</dbReference>
<dbReference type="SMART" id="SM00028">
    <property type="entry name" value="TPR"/>
    <property type="match status" value="6"/>
</dbReference>
<evidence type="ECO:0000256" key="3">
    <source>
        <dbReference type="PROSITE-ProRule" id="PRU00339"/>
    </source>
</evidence>
<feature type="repeat" description="TPR" evidence="3">
    <location>
        <begin position="298"/>
        <end position="331"/>
    </location>
</feature>
<dbReference type="SUPFAM" id="SSF48452">
    <property type="entry name" value="TPR-like"/>
    <property type="match status" value="2"/>
</dbReference>
<dbReference type="Gene3D" id="1.25.40.10">
    <property type="entry name" value="Tetratricopeptide repeat domain"/>
    <property type="match status" value="2"/>
</dbReference>
<dbReference type="InterPro" id="IPR011990">
    <property type="entry name" value="TPR-like_helical_dom_sf"/>
</dbReference>
<dbReference type="PANTHER" id="PTHR45641:SF19">
    <property type="entry name" value="NEPHROCYSTIN-3"/>
    <property type="match status" value="1"/>
</dbReference>
<feature type="repeat" description="TPR" evidence="3">
    <location>
        <begin position="418"/>
        <end position="451"/>
    </location>
</feature>
<keyword evidence="5" id="KW-1185">Reference proteome</keyword>
<dbReference type="EMBL" id="JAYFUM010000007">
    <property type="protein sequence ID" value="MEA5138742.1"/>
    <property type="molecule type" value="Genomic_DNA"/>
</dbReference>
<dbReference type="Proteomes" id="UP001302949">
    <property type="component" value="Unassembled WGS sequence"/>
</dbReference>
<accession>A0ABU5Q837</accession>
<dbReference type="InterPro" id="IPR019734">
    <property type="entry name" value="TPR_rpt"/>
</dbReference>
<reference evidence="4 5" key="1">
    <citation type="submission" date="2023-12" db="EMBL/GenBank/DDBJ databases">
        <title>Novel species of the genus Arcicella isolated from rivers.</title>
        <authorList>
            <person name="Lu H."/>
        </authorList>
    </citation>
    <scope>NUCLEOTIDE SEQUENCE [LARGE SCALE GENOMIC DNA]</scope>
    <source>
        <strain evidence="4 5">KCTC 23307</strain>
    </source>
</reference>
<evidence type="ECO:0000313" key="5">
    <source>
        <dbReference type="Proteomes" id="UP001302949"/>
    </source>
</evidence>
<comment type="caution">
    <text evidence="4">The sequence shown here is derived from an EMBL/GenBank/DDBJ whole genome shotgun (WGS) entry which is preliminary data.</text>
</comment>
<proteinExistence type="predicted"/>
<keyword evidence="2 3" id="KW-0802">TPR repeat</keyword>
<sequence length="514" mass="61448">MPTNFELEKAYNENLLDEIQFTLQDRKEPTLVMISVPTYDLQVKVLAKLKERVPQYQFYDIDLTPFQVISLHQTLQEKLPKSIIESERITYCVNVFGLENSRLSSEDGQIVDSGMIAQLNFEREIIFRKPNYITILWGDHDFFIQLQRKAPDLWSWVTNFFVFKEDEIHQEKELSPQPHEVPAKLPVREEYIKSLKDKLEHLPLNDTDKGRAMRERLNLYSLLADEYAKYFDYENAKKYYENAIGITEKLNIRGNSYNKLLFDYGTLSLDFRKFDNALTLYKKVLKNDIQENTMINIGGIYHQIGMVYENQRNWDKALENYQKAINWKERNGQEERFGATYHHIGRVYEEQRNWDKALENYQKAIYWKEITGQEYELGATYHHIGIVYEEQKNWIKAFKNYQKAINWKKQTGREYQLGSSYHHIGRVYEEQKNWNKALENYEMAIHWKEKTGQEYRLGGTYHQIGRVYEEQNNESLALDNFEKALSFTPKYFKEEKEMIENSIERVKNKLSEKS</sequence>
<feature type="repeat" description="TPR" evidence="3">
    <location>
        <begin position="378"/>
        <end position="411"/>
    </location>
</feature>
<dbReference type="RefSeq" id="WP_323295910.1">
    <property type="nucleotide sequence ID" value="NZ_JAYFUM010000007.1"/>
</dbReference>
<dbReference type="PROSITE" id="PS50005">
    <property type="entry name" value="TPR"/>
    <property type="match status" value="5"/>
</dbReference>
<keyword evidence="1" id="KW-0677">Repeat</keyword>
<dbReference type="Pfam" id="PF13424">
    <property type="entry name" value="TPR_12"/>
    <property type="match status" value="2"/>
</dbReference>
<dbReference type="PANTHER" id="PTHR45641">
    <property type="entry name" value="TETRATRICOPEPTIDE REPEAT PROTEIN (AFU_ORTHOLOGUE AFUA_6G03870)"/>
    <property type="match status" value="1"/>
</dbReference>
<feature type="repeat" description="TPR" evidence="3">
    <location>
        <begin position="458"/>
        <end position="491"/>
    </location>
</feature>
<name>A0ABU5Q837_9BACT</name>
<protein>
    <submittedName>
        <fullName evidence="4">Tetratricopeptide repeat protein</fullName>
    </submittedName>
</protein>
<dbReference type="SMART" id="SM00671">
    <property type="entry name" value="SEL1"/>
    <property type="match status" value="4"/>
</dbReference>